<keyword evidence="1" id="KW-0472">Membrane</keyword>
<name>A0A914R766_PAREQ</name>
<keyword evidence="2" id="KW-1185">Reference proteome</keyword>
<evidence type="ECO:0000313" key="3">
    <source>
        <dbReference type="WBParaSite" id="PEQ_0000247901-mRNA-1"/>
    </source>
</evidence>
<evidence type="ECO:0000313" key="2">
    <source>
        <dbReference type="Proteomes" id="UP000887564"/>
    </source>
</evidence>
<reference evidence="3" key="1">
    <citation type="submission" date="2022-11" db="UniProtKB">
        <authorList>
            <consortium name="WormBaseParasite"/>
        </authorList>
    </citation>
    <scope>IDENTIFICATION</scope>
</reference>
<accession>A0A914R766</accession>
<keyword evidence="1" id="KW-1133">Transmembrane helix</keyword>
<sequence length="151" mass="16875">MDLLRKLNLLRVAVQRQALVWSDNPHVVISVWYEIGVRELGSNIPQDCQIFGESLSRSESATWIAEGVGAVLDMNGHTIRCKEYSVVLRSLAKKRPRSFPSDRSIITYVIALLTDFCALVYMAKYGDARKLTQVLSLSTADVNILASFLAE</sequence>
<dbReference type="AlphaFoldDB" id="A0A914R766"/>
<dbReference type="WBParaSite" id="PEQ_0000247901-mRNA-1">
    <property type="protein sequence ID" value="PEQ_0000247901-mRNA-1"/>
    <property type="gene ID" value="PEQ_0000247901"/>
</dbReference>
<dbReference type="Proteomes" id="UP000887564">
    <property type="component" value="Unplaced"/>
</dbReference>
<organism evidence="2 3">
    <name type="scientific">Parascaris equorum</name>
    <name type="common">Equine roundworm</name>
    <dbReference type="NCBI Taxonomy" id="6256"/>
    <lineage>
        <taxon>Eukaryota</taxon>
        <taxon>Metazoa</taxon>
        <taxon>Ecdysozoa</taxon>
        <taxon>Nematoda</taxon>
        <taxon>Chromadorea</taxon>
        <taxon>Rhabditida</taxon>
        <taxon>Spirurina</taxon>
        <taxon>Ascaridomorpha</taxon>
        <taxon>Ascaridoidea</taxon>
        <taxon>Ascarididae</taxon>
        <taxon>Parascaris</taxon>
    </lineage>
</organism>
<keyword evidence="1" id="KW-0812">Transmembrane</keyword>
<evidence type="ECO:0000256" key="1">
    <source>
        <dbReference type="SAM" id="Phobius"/>
    </source>
</evidence>
<protein>
    <submittedName>
        <fullName evidence="3">Uncharacterized protein</fullName>
    </submittedName>
</protein>
<proteinExistence type="predicted"/>
<feature type="transmembrane region" description="Helical" evidence="1">
    <location>
        <begin position="105"/>
        <end position="123"/>
    </location>
</feature>